<keyword evidence="2" id="KW-1185">Reference proteome</keyword>
<gene>
    <name evidence="1" type="ORF">DPMN_097871</name>
</gene>
<organism evidence="1 2">
    <name type="scientific">Dreissena polymorpha</name>
    <name type="common">Zebra mussel</name>
    <name type="synonym">Mytilus polymorpha</name>
    <dbReference type="NCBI Taxonomy" id="45954"/>
    <lineage>
        <taxon>Eukaryota</taxon>
        <taxon>Metazoa</taxon>
        <taxon>Spiralia</taxon>
        <taxon>Lophotrochozoa</taxon>
        <taxon>Mollusca</taxon>
        <taxon>Bivalvia</taxon>
        <taxon>Autobranchia</taxon>
        <taxon>Heteroconchia</taxon>
        <taxon>Euheterodonta</taxon>
        <taxon>Imparidentia</taxon>
        <taxon>Neoheterodontei</taxon>
        <taxon>Myida</taxon>
        <taxon>Dreissenoidea</taxon>
        <taxon>Dreissenidae</taxon>
        <taxon>Dreissena</taxon>
    </lineage>
</organism>
<reference evidence="1" key="2">
    <citation type="submission" date="2020-11" db="EMBL/GenBank/DDBJ databases">
        <authorList>
            <person name="McCartney M.A."/>
            <person name="Auch B."/>
            <person name="Kono T."/>
            <person name="Mallez S."/>
            <person name="Becker A."/>
            <person name="Gohl D.M."/>
            <person name="Silverstein K.A.T."/>
            <person name="Koren S."/>
            <person name="Bechman K.B."/>
            <person name="Herman A."/>
            <person name="Abrahante J.E."/>
            <person name="Garbe J."/>
        </authorList>
    </citation>
    <scope>NUCLEOTIDE SEQUENCE</scope>
    <source>
        <strain evidence="1">Duluth1</strain>
        <tissue evidence="1">Whole animal</tissue>
    </source>
</reference>
<dbReference type="AlphaFoldDB" id="A0A9D4LB28"/>
<protein>
    <submittedName>
        <fullName evidence="1">Uncharacterized protein</fullName>
    </submittedName>
</protein>
<dbReference type="Proteomes" id="UP000828390">
    <property type="component" value="Unassembled WGS sequence"/>
</dbReference>
<evidence type="ECO:0000313" key="2">
    <source>
        <dbReference type="Proteomes" id="UP000828390"/>
    </source>
</evidence>
<dbReference type="EMBL" id="JAIWYP010000003">
    <property type="protein sequence ID" value="KAH3855305.1"/>
    <property type="molecule type" value="Genomic_DNA"/>
</dbReference>
<evidence type="ECO:0000313" key="1">
    <source>
        <dbReference type="EMBL" id="KAH3855305.1"/>
    </source>
</evidence>
<comment type="caution">
    <text evidence="1">The sequence shown here is derived from an EMBL/GenBank/DDBJ whole genome shotgun (WGS) entry which is preliminary data.</text>
</comment>
<name>A0A9D4LB28_DREPO</name>
<proteinExistence type="predicted"/>
<accession>A0A9D4LB28</accession>
<sequence>MKNRNTVVCRQFEVVSSGCAGETPGGIDGSCGTFRLSRSVRLEAATSGGDCRVWTVGWPVVLRGIRLL</sequence>
<reference evidence="1" key="1">
    <citation type="journal article" date="2019" name="bioRxiv">
        <title>The Genome of the Zebra Mussel, Dreissena polymorpha: A Resource for Invasive Species Research.</title>
        <authorList>
            <person name="McCartney M.A."/>
            <person name="Auch B."/>
            <person name="Kono T."/>
            <person name="Mallez S."/>
            <person name="Zhang Y."/>
            <person name="Obille A."/>
            <person name="Becker A."/>
            <person name="Abrahante J.E."/>
            <person name="Garbe J."/>
            <person name="Badalamenti J.P."/>
            <person name="Herman A."/>
            <person name="Mangelson H."/>
            <person name="Liachko I."/>
            <person name="Sullivan S."/>
            <person name="Sone E.D."/>
            <person name="Koren S."/>
            <person name="Silverstein K.A.T."/>
            <person name="Beckman K.B."/>
            <person name="Gohl D.M."/>
        </authorList>
    </citation>
    <scope>NUCLEOTIDE SEQUENCE</scope>
    <source>
        <strain evidence="1">Duluth1</strain>
        <tissue evidence="1">Whole animal</tissue>
    </source>
</reference>